<protein>
    <recommendedName>
        <fullName evidence="3 4">Protein GrpE</fullName>
    </recommendedName>
    <alternativeName>
        <fullName evidence="3">HSP-70 cofactor</fullName>
    </alternativeName>
</protein>
<dbReference type="PANTHER" id="PTHR21237">
    <property type="entry name" value="GRPE PROTEIN"/>
    <property type="match status" value="1"/>
</dbReference>
<evidence type="ECO:0000256" key="3">
    <source>
        <dbReference type="HAMAP-Rule" id="MF_01151"/>
    </source>
</evidence>
<dbReference type="GO" id="GO:0051087">
    <property type="term" value="F:protein-folding chaperone binding"/>
    <property type="evidence" value="ECO:0007669"/>
    <property type="project" value="InterPro"/>
</dbReference>
<evidence type="ECO:0000256" key="5">
    <source>
        <dbReference type="RuleBase" id="RU004478"/>
    </source>
</evidence>
<comment type="function">
    <text evidence="3 4">Participates actively in the response to hyperosmotic and heat shock by preventing the aggregation of stress-denatured proteins, in association with DnaK and GrpE. It is the nucleotide exchange factor for DnaK and may function as a thermosensor. Unfolded proteins bind initially to DnaJ; upon interaction with the DnaJ-bound protein, DnaK hydrolyzes its bound ATP, resulting in the formation of a stable complex. GrpE releases ADP from DnaK; ATP binding to DnaK triggers the release of the substrate protein, thus completing the reaction cycle. Several rounds of ATP-dependent interactions between DnaJ, DnaK and GrpE are required for fully efficient folding.</text>
</comment>
<dbReference type="PROSITE" id="PS01071">
    <property type="entry name" value="GRPE"/>
    <property type="match status" value="1"/>
</dbReference>
<dbReference type="GO" id="GO:0000774">
    <property type="term" value="F:adenyl-nucleotide exchange factor activity"/>
    <property type="evidence" value="ECO:0007669"/>
    <property type="project" value="InterPro"/>
</dbReference>
<dbReference type="HAMAP" id="MF_01151">
    <property type="entry name" value="GrpE"/>
    <property type="match status" value="1"/>
</dbReference>
<dbReference type="GO" id="GO:0051082">
    <property type="term" value="F:unfolded protein binding"/>
    <property type="evidence" value="ECO:0007669"/>
    <property type="project" value="TreeGrafter"/>
</dbReference>
<comment type="similarity">
    <text evidence="1 3 5">Belongs to the GrpE family.</text>
</comment>
<keyword evidence="8" id="KW-1185">Reference proteome</keyword>
<dbReference type="SUPFAM" id="SSF58014">
    <property type="entry name" value="Coiled-coil domain of nucleotide exchange factor GrpE"/>
    <property type="match status" value="1"/>
</dbReference>
<evidence type="ECO:0000256" key="1">
    <source>
        <dbReference type="ARBA" id="ARBA00009054"/>
    </source>
</evidence>
<evidence type="ECO:0000256" key="6">
    <source>
        <dbReference type="SAM" id="MobiDB-lite"/>
    </source>
</evidence>
<comment type="subcellular location">
    <subcellularLocation>
        <location evidence="3">Cytoplasm</location>
    </subcellularLocation>
</comment>
<comment type="subunit">
    <text evidence="3">Homodimer.</text>
</comment>
<dbReference type="InterPro" id="IPR013805">
    <property type="entry name" value="GrpE_CC"/>
</dbReference>
<feature type="compositionally biased region" description="Basic and acidic residues" evidence="6">
    <location>
        <begin position="1"/>
        <end position="16"/>
    </location>
</feature>
<evidence type="ECO:0000313" key="7">
    <source>
        <dbReference type="EMBL" id="NYK09499.1"/>
    </source>
</evidence>
<comment type="caution">
    <text evidence="7">The sequence shown here is derived from an EMBL/GenBank/DDBJ whole genome shotgun (WGS) entry which is preliminary data.</text>
</comment>
<dbReference type="AlphaFoldDB" id="A0A853DPS1"/>
<proteinExistence type="inferred from homology"/>
<dbReference type="CDD" id="cd00446">
    <property type="entry name" value="GrpE"/>
    <property type="match status" value="1"/>
</dbReference>
<dbReference type="Gene3D" id="2.30.22.10">
    <property type="entry name" value="Head domain of nucleotide exchange factor GrpE"/>
    <property type="match status" value="1"/>
</dbReference>
<dbReference type="GO" id="GO:0042803">
    <property type="term" value="F:protein homodimerization activity"/>
    <property type="evidence" value="ECO:0007669"/>
    <property type="project" value="InterPro"/>
</dbReference>
<dbReference type="RefSeq" id="WP_179700459.1">
    <property type="nucleotide sequence ID" value="NZ_BAAAHA010000003.1"/>
</dbReference>
<name>A0A853DPS1_9MICO</name>
<evidence type="ECO:0000256" key="2">
    <source>
        <dbReference type="ARBA" id="ARBA00023186"/>
    </source>
</evidence>
<dbReference type="PANTHER" id="PTHR21237:SF23">
    <property type="entry name" value="GRPE PROTEIN HOMOLOG, MITOCHONDRIAL"/>
    <property type="match status" value="1"/>
</dbReference>
<dbReference type="InterPro" id="IPR000740">
    <property type="entry name" value="GrpE"/>
</dbReference>
<dbReference type="EMBL" id="JACCHJ010000001">
    <property type="protein sequence ID" value="NYK09499.1"/>
    <property type="molecule type" value="Genomic_DNA"/>
</dbReference>
<dbReference type="Proteomes" id="UP000521075">
    <property type="component" value="Unassembled WGS sequence"/>
</dbReference>
<dbReference type="GO" id="GO:0005737">
    <property type="term" value="C:cytoplasm"/>
    <property type="evidence" value="ECO:0007669"/>
    <property type="project" value="UniProtKB-SubCell"/>
</dbReference>
<sequence length="168" mass="18033">MDDPETRSTDTERPEESAASPSDELVARLADVEDRWRRAAADLDNSRKRAARELASARDAERVRAAAVFLPVVDGLQDAVTYAEGVDTGLAAGVGSIRELAIAALERLGFPRIDTVGVPFDPRIHEVVSVIDRGEQPPRTVVAVTRLGFGSPEHLLRPAGVVVTAAEE</sequence>
<organism evidence="7 8">
    <name type="scientific">Leifsonia naganoensis</name>
    <dbReference type="NCBI Taxonomy" id="150025"/>
    <lineage>
        <taxon>Bacteria</taxon>
        <taxon>Bacillati</taxon>
        <taxon>Actinomycetota</taxon>
        <taxon>Actinomycetes</taxon>
        <taxon>Micrococcales</taxon>
        <taxon>Microbacteriaceae</taxon>
        <taxon>Leifsonia</taxon>
    </lineage>
</organism>
<dbReference type="PRINTS" id="PR00773">
    <property type="entry name" value="GRPEPROTEIN"/>
</dbReference>
<reference evidence="7 8" key="1">
    <citation type="submission" date="2020-07" db="EMBL/GenBank/DDBJ databases">
        <title>Sequencing the genomes of 1000 actinobacteria strains.</title>
        <authorList>
            <person name="Klenk H.-P."/>
        </authorList>
    </citation>
    <scope>NUCLEOTIDE SEQUENCE [LARGE SCALE GENOMIC DNA]</scope>
    <source>
        <strain evidence="7 8">DSM 15166</strain>
    </source>
</reference>
<dbReference type="Pfam" id="PF01025">
    <property type="entry name" value="GrpE"/>
    <property type="match status" value="1"/>
</dbReference>
<evidence type="ECO:0000313" key="8">
    <source>
        <dbReference type="Proteomes" id="UP000521075"/>
    </source>
</evidence>
<dbReference type="GO" id="GO:0006457">
    <property type="term" value="P:protein folding"/>
    <property type="evidence" value="ECO:0007669"/>
    <property type="project" value="InterPro"/>
</dbReference>
<keyword evidence="3 4" id="KW-0346">Stress response</keyword>
<evidence type="ECO:0000256" key="4">
    <source>
        <dbReference type="RuleBase" id="RU000639"/>
    </source>
</evidence>
<keyword evidence="2 3" id="KW-0143">Chaperone</keyword>
<gene>
    <name evidence="3" type="primary">grpE</name>
    <name evidence="7" type="ORF">HNR14_001380</name>
</gene>
<accession>A0A853DPS1</accession>
<dbReference type="InterPro" id="IPR009012">
    <property type="entry name" value="GrpE_head"/>
</dbReference>
<keyword evidence="3" id="KW-0963">Cytoplasm</keyword>
<dbReference type="Gene3D" id="3.90.20.20">
    <property type="match status" value="1"/>
</dbReference>
<dbReference type="SUPFAM" id="SSF51064">
    <property type="entry name" value="Head domain of nucleotide exchange factor GrpE"/>
    <property type="match status" value="1"/>
</dbReference>
<feature type="region of interest" description="Disordered" evidence="6">
    <location>
        <begin position="1"/>
        <end position="24"/>
    </location>
</feature>